<feature type="domain" description="Rhodanese" evidence="1">
    <location>
        <begin position="25"/>
        <end position="107"/>
    </location>
</feature>
<dbReference type="SMART" id="SM00450">
    <property type="entry name" value="RHOD"/>
    <property type="match status" value="1"/>
</dbReference>
<dbReference type="GO" id="GO:0016740">
    <property type="term" value="F:transferase activity"/>
    <property type="evidence" value="ECO:0007669"/>
    <property type="project" value="UniProtKB-KW"/>
</dbReference>
<name>A0A1N7LBQ5_9BACT</name>
<evidence type="ECO:0000313" key="2">
    <source>
        <dbReference type="EMBL" id="SIS71211.1"/>
    </source>
</evidence>
<dbReference type="InterPro" id="IPR001763">
    <property type="entry name" value="Rhodanese-like_dom"/>
</dbReference>
<protein>
    <submittedName>
        <fullName evidence="2">Rhodanese-related sulfurtransferase</fullName>
    </submittedName>
</protein>
<dbReference type="SUPFAM" id="SSF52821">
    <property type="entry name" value="Rhodanese/Cell cycle control phosphatase"/>
    <property type="match status" value="1"/>
</dbReference>
<dbReference type="RefSeq" id="WP_076499133.1">
    <property type="nucleotide sequence ID" value="NZ_FTOP01000003.1"/>
</dbReference>
<dbReference type="Pfam" id="PF00581">
    <property type="entry name" value="Rhodanese"/>
    <property type="match status" value="1"/>
</dbReference>
<dbReference type="EMBL" id="FTOP01000003">
    <property type="protein sequence ID" value="SIS71211.1"/>
    <property type="molecule type" value="Genomic_DNA"/>
</dbReference>
<dbReference type="CDD" id="cd00158">
    <property type="entry name" value="RHOD"/>
    <property type="match status" value="1"/>
</dbReference>
<reference evidence="3" key="1">
    <citation type="submission" date="2017-01" db="EMBL/GenBank/DDBJ databases">
        <authorList>
            <person name="Varghese N."/>
            <person name="Submissions S."/>
        </authorList>
    </citation>
    <scope>NUCLEOTIDE SEQUENCE [LARGE SCALE GENOMIC DNA]</scope>
    <source>
        <strain evidence="3">DSM 46698</strain>
    </source>
</reference>
<dbReference type="STRING" id="529505.SAMN05421761_103200"/>
<dbReference type="Proteomes" id="UP000186026">
    <property type="component" value="Unassembled WGS sequence"/>
</dbReference>
<dbReference type="PANTHER" id="PTHR43031">
    <property type="entry name" value="FAD-DEPENDENT OXIDOREDUCTASE"/>
    <property type="match status" value="1"/>
</dbReference>
<accession>A0A1N7LBQ5</accession>
<dbReference type="AlphaFoldDB" id="A0A1N7LBQ5"/>
<organism evidence="2 3">
    <name type="scientific">Belliella pelovolcani</name>
    <dbReference type="NCBI Taxonomy" id="529505"/>
    <lineage>
        <taxon>Bacteria</taxon>
        <taxon>Pseudomonadati</taxon>
        <taxon>Bacteroidota</taxon>
        <taxon>Cytophagia</taxon>
        <taxon>Cytophagales</taxon>
        <taxon>Cyclobacteriaceae</taxon>
        <taxon>Belliella</taxon>
    </lineage>
</organism>
<dbReference type="OrthoDB" id="9808735at2"/>
<gene>
    <name evidence="2" type="ORF">SAMN05421761_103200</name>
</gene>
<dbReference type="PANTHER" id="PTHR43031:SF18">
    <property type="entry name" value="RHODANESE-RELATED SULFURTRANSFERASES"/>
    <property type="match status" value="1"/>
</dbReference>
<dbReference type="InterPro" id="IPR036873">
    <property type="entry name" value="Rhodanese-like_dom_sf"/>
</dbReference>
<sequence>MFNFFRTQPKNYTDLNSEDFKKGMTAADAVLIDVRSAGEFQSGKIKGARNIDITSGNFMNQIQNLPKDKKYYLYCRSGNRSGQACSIMANQGFENIYNLGDGIMGWPYDIV</sequence>
<proteinExistence type="predicted"/>
<keyword evidence="2" id="KW-0808">Transferase</keyword>
<keyword evidence="3" id="KW-1185">Reference proteome</keyword>
<dbReference type="PROSITE" id="PS50206">
    <property type="entry name" value="RHODANESE_3"/>
    <property type="match status" value="1"/>
</dbReference>
<evidence type="ECO:0000313" key="3">
    <source>
        <dbReference type="Proteomes" id="UP000186026"/>
    </source>
</evidence>
<dbReference type="Gene3D" id="3.40.250.10">
    <property type="entry name" value="Rhodanese-like domain"/>
    <property type="match status" value="1"/>
</dbReference>
<evidence type="ECO:0000259" key="1">
    <source>
        <dbReference type="PROSITE" id="PS50206"/>
    </source>
</evidence>
<dbReference type="InterPro" id="IPR050229">
    <property type="entry name" value="GlpE_sulfurtransferase"/>
</dbReference>